<evidence type="ECO:0000256" key="6">
    <source>
        <dbReference type="ARBA" id="ARBA00023136"/>
    </source>
</evidence>
<evidence type="ECO:0000256" key="2">
    <source>
        <dbReference type="ARBA" id="ARBA00022448"/>
    </source>
</evidence>
<dbReference type="PANTHER" id="PTHR30561:SF1">
    <property type="entry name" value="MULTIDRUG TRANSPORTER EMRE"/>
    <property type="match status" value="1"/>
</dbReference>
<dbReference type="RefSeq" id="WP_014353948.1">
    <property type="nucleotide sequence ID" value="NC_016893.1"/>
</dbReference>
<comment type="subcellular location">
    <subcellularLocation>
        <location evidence="1 8">Cell membrane</location>
        <topology evidence="1 8">Multi-pass membrane protein</topology>
    </subcellularLocation>
</comment>
<dbReference type="GO" id="GO:0015220">
    <property type="term" value="F:choline transmembrane transporter activity"/>
    <property type="evidence" value="ECO:0007669"/>
    <property type="project" value="TreeGrafter"/>
</dbReference>
<dbReference type="InterPro" id="IPR045324">
    <property type="entry name" value="Small_multidrug_res"/>
</dbReference>
<dbReference type="SUPFAM" id="SSF103481">
    <property type="entry name" value="Multidrug resistance efflux transporter EmrE"/>
    <property type="match status" value="1"/>
</dbReference>
<evidence type="ECO:0000256" key="1">
    <source>
        <dbReference type="ARBA" id="ARBA00004651"/>
    </source>
</evidence>
<protein>
    <submittedName>
        <fullName evidence="10">Multidrug resistance protein</fullName>
    </submittedName>
</protein>
<reference evidence="10 11" key="1">
    <citation type="journal article" date="2012" name="MBio">
        <title>Insight into the transmission biology and species-specific functional capabilities of tsetse (Diptera: glossinidae) obligate symbiont wigglesworthia.</title>
        <authorList>
            <person name="Rio R.V."/>
            <person name="Symula R.E."/>
            <person name="Wang J."/>
            <person name="Lohs C."/>
            <person name="Wu Y.N."/>
            <person name="Snyder A.K."/>
            <person name="Bjornson R.D."/>
            <person name="Oshima K."/>
            <person name="Biehl B.S."/>
            <person name="Perna N.T."/>
            <person name="Hattori M."/>
            <person name="Aksoy S."/>
        </authorList>
    </citation>
    <scope>NUCLEOTIDE SEQUENCE [LARGE SCALE GENOMIC DNA]</scope>
    <source>
        <strain evidence="10">WGM</strain>
    </source>
</reference>
<dbReference type="GO" id="GO:0005886">
    <property type="term" value="C:plasma membrane"/>
    <property type="evidence" value="ECO:0007669"/>
    <property type="project" value="UniProtKB-SubCell"/>
</dbReference>
<name>H6Q4E9_WIGGL</name>
<evidence type="ECO:0000256" key="9">
    <source>
        <dbReference type="SAM" id="Phobius"/>
    </source>
</evidence>
<evidence type="ECO:0000313" key="10">
    <source>
        <dbReference type="EMBL" id="AFA41009.1"/>
    </source>
</evidence>
<dbReference type="GO" id="GO:0015297">
    <property type="term" value="F:antiporter activity"/>
    <property type="evidence" value="ECO:0007669"/>
    <property type="project" value="TreeGrafter"/>
</dbReference>
<dbReference type="GO" id="GO:1990961">
    <property type="term" value="P:xenobiotic detoxification by transmembrane export across the plasma membrane"/>
    <property type="evidence" value="ECO:0007669"/>
    <property type="project" value="UniProtKB-ARBA"/>
</dbReference>
<keyword evidence="3" id="KW-1003">Cell membrane</keyword>
<evidence type="ECO:0000256" key="7">
    <source>
        <dbReference type="ARBA" id="ARBA00038032"/>
    </source>
</evidence>
<evidence type="ECO:0000256" key="5">
    <source>
        <dbReference type="ARBA" id="ARBA00022989"/>
    </source>
</evidence>
<dbReference type="OrthoDB" id="9808638at2"/>
<dbReference type="PANTHER" id="PTHR30561">
    <property type="entry name" value="SMR FAMILY PROTON-DEPENDENT DRUG EFFLUX TRANSPORTER SUGE"/>
    <property type="match status" value="1"/>
</dbReference>
<feature type="transmembrane region" description="Helical" evidence="9">
    <location>
        <begin position="59"/>
        <end position="80"/>
    </location>
</feature>
<dbReference type="InterPro" id="IPR037185">
    <property type="entry name" value="EmrE-like"/>
</dbReference>
<keyword evidence="4 8" id="KW-0812">Transmembrane</keyword>
<organism evidence="10 11">
    <name type="scientific">Wigglesworthia glossinidia endosymbiont of Glossina morsitans morsitans</name>
    <name type="common">Yale colony</name>
    <dbReference type="NCBI Taxonomy" id="1142511"/>
    <lineage>
        <taxon>Bacteria</taxon>
        <taxon>Pseudomonadati</taxon>
        <taxon>Pseudomonadota</taxon>
        <taxon>Gammaproteobacteria</taxon>
        <taxon>Enterobacterales</taxon>
        <taxon>Erwiniaceae</taxon>
        <taxon>Wigglesworthia</taxon>
    </lineage>
</organism>
<keyword evidence="6 9" id="KW-0472">Membrane</keyword>
<evidence type="ECO:0000256" key="4">
    <source>
        <dbReference type="ARBA" id="ARBA00022692"/>
    </source>
</evidence>
<evidence type="ECO:0000256" key="3">
    <source>
        <dbReference type="ARBA" id="ARBA00022475"/>
    </source>
</evidence>
<keyword evidence="2" id="KW-0813">Transport</keyword>
<dbReference type="Proteomes" id="UP000009061">
    <property type="component" value="Chromosome"/>
</dbReference>
<evidence type="ECO:0000256" key="8">
    <source>
        <dbReference type="RuleBase" id="RU003942"/>
    </source>
</evidence>
<proteinExistence type="inferred from homology"/>
<dbReference type="Pfam" id="PF00893">
    <property type="entry name" value="Multi_Drug_Res"/>
    <property type="match status" value="1"/>
</dbReference>
<dbReference type="InterPro" id="IPR000390">
    <property type="entry name" value="Small_drug/metabolite_transptr"/>
</dbReference>
<sequence>MKLSYLYLFFAIISEVFATSLVKLSNGFTKIFPSILVLIGYISSSFFLSLALQNIPVAIAYALWSGLGILFVTLSGYFLYNQKLNFIEIIGILLIISGIFVMNIFSAFCKKTS</sequence>
<dbReference type="GO" id="GO:0015199">
    <property type="term" value="F:amino-acid betaine transmembrane transporter activity"/>
    <property type="evidence" value="ECO:0007669"/>
    <property type="project" value="TreeGrafter"/>
</dbReference>
<dbReference type="EMBL" id="CP003315">
    <property type="protein sequence ID" value="AFA41009.1"/>
    <property type="molecule type" value="Genomic_DNA"/>
</dbReference>
<feature type="transmembrane region" description="Helical" evidence="9">
    <location>
        <begin position="86"/>
        <end position="109"/>
    </location>
</feature>
<gene>
    <name evidence="10" type="primary">emrE</name>
    <name evidence="10" type="synonym">envB</name>
    <name evidence="10" type="synonym">mon</name>
    <name evidence="10" type="synonym">mvrC</name>
    <name evidence="10" type="synonym">rodY</name>
    <name evidence="10" type="ORF">WIGMOR_0161</name>
</gene>
<dbReference type="KEGG" id="wgl:WIGMOR_0161"/>
<accession>H6Q4E9</accession>
<dbReference type="Gene3D" id="1.10.3730.20">
    <property type="match status" value="1"/>
</dbReference>
<comment type="similarity">
    <text evidence="7 8">Belongs to the drug/metabolite transporter (DMT) superfamily. Small multidrug resistance (SMR) (TC 2.A.7.1) family.</text>
</comment>
<evidence type="ECO:0000313" key="11">
    <source>
        <dbReference type="Proteomes" id="UP000009061"/>
    </source>
</evidence>
<dbReference type="FunFam" id="1.10.3730.20:FF:000001">
    <property type="entry name" value="Quaternary ammonium compound resistance transporter SugE"/>
    <property type="match status" value="1"/>
</dbReference>
<keyword evidence="5 9" id="KW-1133">Transmembrane helix</keyword>
<feature type="transmembrane region" description="Helical" evidence="9">
    <location>
        <begin position="34"/>
        <end position="52"/>
    </location>
</feature>
<keyword evidence="11" id="KW-1185">Reference proteome</keyword>
<dbReference type="eggNOG" id="COG2076">
    <property type="taxonomic scope" value="Bacteria"/>
</dbReference>
<dbReference type="GO" id="GO:0031460">
    <property type="term" value="P:glycine betaine transport"/>
    <property type="evidence" value="ECO:0007669"/>
    <property type="project" value="TreeGrafter"/>
</dbReference>
<dbReference type="STRING" id="1142511.WIGMOR_0161"/>
<dbReference type="HOGENOM" id="CLU_133067_0_2_6"/>
<dbReference type="AlphaFoldDB" id="H6Q4E9"/>